<gene>
    <name evidence="1" type="ORF">Smic_58390</name>
</gene>
<proteinExistence type="predicted"/>
<accession>A0A7J0CXW1</accession>
<comment type="caution">
    <text evidence="1">The sequence shown here is derived from an EMBL/GenBank/DDBJ whole genome shotgun (WGS) entry which is preliminary data.</text>
</comment>
<dbReference type="EMBL" id="BLWD01000001">
    <property type="protein sequence ID" value="GFN07283.1"/>
    <property type="molecule type" value="Genomic_DNA"/>
</dbReference>
<sequence length="78" mass="8359">MTETVWPLQTLGSLVGWSALLGLGRQRVLSEIAQTGRPGSGSETKPRDVTDLQGEWPIFASRFDHGLASGLTGSRLHA</sequence>
<dbReference type="AlphaFoldDB" id="A0A7J0CXW1"/>
<organism evidence="1 2">
    <name type="scientific">Streptomyces microflavus</name>
    <name type="common">Streptomyces lipmanii</name>
    <dbReference type="NCBI Taxonomy" id="1919"/>
    <lineage>
        <taxon>Bacteria</taxon>
        <taxon>Bacillati</taxon>
        <taxon>Actinomycetota</taxon>
        <taxon>Actinomycetes</taxon>
        <taxon>Kitasatosporales</taxon>
        <taxon>Streptomycetaceae</taxon>
        <taxon>Streptomyces</taxon>
    </lineage>
</organism>
<reference evidence="1 2" key="1">
    <citation type="submission" date="2020-05" db="EMBL/GenBank/DDBJ databases">
        <title>Whole genome shotgun sequence of Streptomyces microflavus NBRC 13062.</title>
        <authorList>
            <person name="Komaki H."/>
            <person name="Tamura T."/>
        </authorList>
    </citation>
    <scope>NUCLEOTIDE SEQUENCE [LARGE SCALE GENOMIC DNA]</scope>
    <source>
        <strain evidence="1 2">NBRC 13062</strain>
    </source>
</reference>
<name>A0A7J0CXW1_STRMI</name>
<evidence type="ECO:0000313" key="1">
    <source>
        <dbReference type="EMBL" id="GFN07283.1"/>
    </source>
</evidence>
<protein>
    <submittedName>
        <fullName evidence="1">Uncharacterized protein</fullName>
    </submittedName>
</protein>
<dbReference type="Proteomes" id="UP000498740">
    <property type="component" value="Unassembled WGS sequence"/>
</dbReference>
<evidence type="ECO:0000313" key="2">
    <source>
        <dbReference type="Proteomes" id="UP000498740"/>
    </source>
</evidence>